<keyword evidence="1" id="KW-0472">Membrane</keyword>
<evidence type="ECO:0000313" key="2">
    <source>
        <dbReference type="EMBL" id="OGG65995.1"/>
    </source>
</evidence>
<dbReference type="EMBL" id="MFLK01000024">
    <property type="protein sequence ID" value="OGG65995.1"/>
    <property type="molecule type" value="Genomic_DNA"/>
</dbReference>
<protein>
    <submittedName>
        <fullName evidence="2">Uncharacterized protein</fullName>
    </submittedName>
</protein>
<keyword evidence="1" id="KW-1133">Transmembrane helix</keyword>
<sequence length="162" mass="19418">MESVAAILYLFAAYILFCKLWPYFLYPNYFLKSKVERYPELVELSSKLRGENPLQTAENAYAYMQRTYTGYTDAFKIRSLLTIFQFRDFSTKNLLNKKQFLWCHTQNRLLKSILVNTGHFKESDVVIKRRLFFIFFIHQWVSLRVDGKEIKIDPHCAIFETR</sequence>
<evidence type="ECO:0000313" key="3">
    <source>
        <dbReference type="Proteomes" id="UP000177652"/>
    </source>
</evidence>
<accession>A0A1F6DX44</accession>
<keyword evidence="1" id="KW-0812">Transmembrane</keyword>
<comment type="caution">
    <text evidence="2">The sequence shown here is derived from an EMBL/GenBank/DDBJ whole genome shotgun (WGS) entry which is preliminary data.</text>
</comment>
<proteinExistence type="predicted"/>
<dbReference type="AlphaFoldDB" id="A0A1F6DX44"/>
<name>A0A1F6DX44_9BACT</name>
<dbReference type="Proteomes" id="UP000177652">
    <property type="component" value="Unassembled WGS sequence"/>
</dbReference>
<reference evidence="2 3" key="1">
    <citation type="journal article" date="2016" name="Nat. Commun.">
        <title>Thousands of microbial genomes shed light on interconnected biogeochemical processes in an aquifer system.</title>
        <authorList>
            <person name="Anantharaman K."/>
            <person name="Brown C.T."/>
            <person name="Hug L.A."/>
            <person name="Sharon I."/>
            <person name="Castelle C.J."/>
            <person name="Probst A.J."/>
            <person name="Thomas B.C."/>
            <person name="Singh A."/>
            <person name="Wilkins M.J."/>
            <person name="Karaoz U."/>
            <person name="Brodie E.L."/>
            <person name="Williams K.H."/>
            <person name="Hubbard S.S."/>
            <person name="Banfield J.F."/>
        </authorList>
    </citation>
    <scope>NUCLEOTIDE SEQUENCE [LARGE SCALE GENOMIC DNA]</scope>
</reference>
<organism evidence="2 3">
    <name type="scientific">Candidatus Kaiserbacteria bacterium RIFCSPHIGHO2_02_FULL_55_20</name>
    <dbReference type="NCBI Taxonomy" id="1798497"/>
    <lineage>
        <taxon>Bacteria</taxon>
        <taxon>Candidatus Kaiseribacteriota</taxon>
    </lineage>
</organism>
<feature type="transmembrane region" description="Helical" evidence="1">
    <location>
        <begin position="6"/>
        <end position="26"/>
    </location>
</feature>
<gene>
    <name evidence="2" type="ORF">A3D71_02135</name>
</gene>
<evidence type="ECO:0000256" key="1">
    <source>
        <dbReference type="SAM" id="Phobius"/>
    </source>
</evidence>